<dbReference type="FunFam" id="3.90.226.10:FF:000009">
    <property type="entry name" value="Carnitinyl-CoA dehydratase"/>
    <property type="match status" value="1"/>
</dbReference>
<dbReference type="PROSITE" id="PS00166">
    <property type="entry name" value="ENOYL_COA_HYDRATASE"/>
    <property type="match status" value="1"/>
</dbReference>
<protein>
    <submittedName>
        <fullName evidence="4">Enoyl-CoA hydratase/isomerase family protein</fullName>
    </submittedName>
</protein>
<name>A0A6B1DZ43_9CHLR</name>
<dbReference type="Gene3D" id="3.90.226.10">
    <property type="entry name" value="2-enoyl-CoA Hydratase, Chain A, domain 1"/>
    <property type="match status" value="1"/>
</dbReference>
<evidence type="ECO:0000256" key="2">
    <source>
        <dbReference type="ARBA" id="ARBA00023239"/>
    </source>
</evidence>
<comment type="similarity">
    <text evidence="1 3">Belongs to the enoyl-CoA hydratase/isomerase family.</text>
</comment>
<dbReference type="GO" id="GO:0016829">
    <property type="term" value="F:lyase activity"/>
    <property type="evidence" value="ECO:0007669"/>
    <property type="project" value="UniProtKB-KW"/>
</dbReference>
<dbReference type="AlphaFoldDB" id="A0A6B1DZ43"/>
<comment type="caution">
    <text evidence="4">The sequence shown here is derived from an EMBL/GenBank/DDBJ whole genome shotgun (WGS) entry which is preliminary data.</text>
</comment>
<evidence type="ECO:0000256" key="1">
    <source>
        <dbReference type="ARBA" id="ARBA00005254"/>
    </source>
</evidence>
<dbReference type="EMBL" id="VXPY01000121">
    <property type="protein sequence ID" value="MYD91943.1"/>
    <property type="molecule type" value="Genomic_DNA"/>
</dbReference>
<evidence type="ECO:0000256" key="3">
    <source>
        <dbReference type="RuleBase" id="RU003707"/>
    </source>
</evidence>
<dbReference type="GO" id="GO:0016853">
    <property type="term" value="F:isomerase activity"/>
    <property type="evidence" value="ECO:0007669"/>
    <property type="project" value="UniProtKB-KW"/>
</dbReference>
<sequence length="260" mass="28097">MSEHINFRVDGHVAELTLNRPDKLHALNVDMLHAMTEHVQEVDRNHEVRVLVITSTGDRSFCCGADIIEWAAMSPVEMWRVWIKTGSSLMNSIRALAIPVIASMNGLALGGGLELALAADIRIATTTTRVGMPEAKLGIIPGWGGTQVLKQVIGPSRTKQLIFTGEVISAAKAESWGLINEVVEPEEIEQRTTSMAEAIASNAPIAVQATKALVDAESSRHDGPHLEGIAGALTQFTEDASMGVEAFKNKQRTNPEFRGQ</sequence>
<dbReference type="PANTHER" id="PTHR11941">
    <property type="entry name" value="ENOYL-COA HYDRATASE-RELATED"/>
    <property type="match status" value="1"/>
</dbReference>
<dbReference type="SUPFAM" id="SSF52096">
    <property type="entry name" value="ClpP/crotonase"/>
    <property type="match status" value="1"/>
</dbReference>
<organism evidence="4">
    <name type="scientific">Caldilineaceae bacterium SB0662_bin_9</name>
    <dbReference type="NCBI Taxonomy" id="2605258"/>
    <lineage>
        <taxon>Bacteria</taxon>
        <taxon>Bacillati</taxon>
        <taxon>Chloroflexota</taxon>
        <taxon>Caldilineae</taxon>
        <taxon>Caldilineales</taxon>
        <taxon>Caldilineaceae</taxon>
    </lineage>
</organism>
<keyword evidence="4" id="KW-0413">Isomerase</keyword>
<dbReference type="GO" id="GO:0006635">
    <property type="term" value="P:fatty acid beta-oxidation"/>
    <property type="evidence" value="ECO:0007669"/>
    <property type="project" value="TreeGrafter"/>
</dbReference>
<keyword evidence="2" id="KW-0456">Lyase</keyword>
<dbReference type="Pfam" id="PF00378">
    <property type="entry name" value="ECH_1"/>
    <property type="match status" value="1"/>
</dbReference>
<accession>A0A6B1DZ43</accession>
<dbReference type="PANTHER" id="PTHR11941:SF54">
    <property type="entry name" value="ENOYL-COA HYDRATASE, MITOCHONDRIAL"/>
    <property type="match status" value="1"/>
</dbReference>
<evidence type="ECO:0000313" key="4">
    <source>
        <dbReference type="EMBL" id="MYD91943.1"/>
    </source>
</evidence>
<dbReference type="InterPro" id="IPR018376">
    <property type="entry name" value="Enoyl-CoA_hyd/isom_CS"/>
</dbReference>
<proteinExistence type="inferred from homology"/>
<dbReference type="CDD" id="cd06558">
    <property type="entry name" value="crotonase-like"/>
    <property type="match status" value="1"/>
</dbReference>
<reference evidence="4" key="1">
    <citation type="submission" date="2019-09" db="EMBL/GenBank/DDBJ databases">
        <title>Characterisation of the sponge microbiome using genome-centric metagenomics.</title>
        <authorList>
            <person name="Engelberts J.P."/>
            <person name="Robbins S.J."/>
            <person name="De Goeij J.M."/>
            <person name="Aranda M."/>
            <person name="Bell S.C."/>
            <person name="Webster N.S."/>
        </authorList>
    </citation>
    <scope>NUCLEOTIDE SEQUENCE</scope>
    <source>
        <strain evidence="4">SB0662_bin_9</strain>
    </source>
</reference>
<dbReference type="InterPro" id="IPR001753">
    <property type="entry name" value="Enoyl-CoA_hydra/iso"/>
</dbReference>
<gene>
    <name evidence="4" type="ORF">F4Y08_16705</name>
</gene>
<dbReference type="InterPro" id="IPR029045">
    <property type="entry name" value="ClpP/crotonase-like_dom_sf"/>
</dbReference>